<dbReference type="InterPro" id="IPR018037">
    <property type="entry name" value="FixH_proteobacterial"/>
</dbReference>
<dbReference type="AlphaFoldDB" id="A0A418SIE6"/>
<dbReference type="RefSeq" id="WP_119838586.1">
    <property type="nucleotide sequence ID" value="NZ_CP060436.1"/>
</dbReference>
<evidence type="ECO:0000313" key="2">
    <source>
        <dbReference type="Proteomes" id="UP000283786"/>
    </source>
</evidence>
<accession>A0A418SIE6</accession>
<protein>
    <submittedName>
        <fullName evidence="1">Uncharacterized protein</fullName>
    </submittedName>
</protein>
<organism evidence="1 2">
    <name type="scientific">Pseudooceanicola algae</name>
    <dbReference type="NCBI Taxonomy" id="1537215"/>
    <lineage>
        <taxon>Bacteria</taxon>
        <taxon>Pseudomonadati</taxon>
        <taxon>Pseudomonadota</taxon>
        <taxon>Alphaproteobacteria</taxon>
        <taxon>Rhodobacterales</taxon>
        <taxon>Paracoccaceae</taxon>
        <taxon>Pseudooceanicola</taxon>
    </lineage>
</organism>
<dbReference type="OrthoDB" id="1495896at2"/>
<keyword evidence="2" id="KW-1185">Reference proteome</keyword>
<reference evidence="1 2" key="1">
    <citation type="submission" date="2020-08" db="EMBL/GenBank/DDBJ databases">
        <title>Genome sequence of Rhodobacteraceae bacterium Lw-13e.</title>
        <authorList>
            <person name="Poehlein A."/>
            <person name="Wolter L."/>
            <person name="Daniel R."/>
            <person name="Brinkhoff T."/>
        </authorList>
    </citation>
    <scope>NUCLEOTIDE SEQUENCE [LARGE SCALE GENOMIC DNA]</scope>
    <source>
        <strain evidence="1 2">Lw-13e</strain>
    </source>
</reference>
<dbReference type="Proteomes" id="UP000283786">
    <property type="component" value="Chromosome"/>
</dbReference>
<dbReference type="KEGG" id="palw:PSAL_023580"/>
<dbReference type="EMBL" id="CP060436">
    <property type="protein sequence ID" value="QPM91109.1"/>
    <property type="molecule type" value="Genomic_DNA"/>
</dbReference>
<dbReference type="Pfam" id="PF05751">
    <property type="entry name" value="FixH"/>
    <property type="match status" value="1"/>
</dbReference>
<dbReference type="PIRSF" id="PIRSF011386">
    <property type="entry name" value="FixH"/>
    <property type="match status" value="1"/>
</dbReference>
<gene>
    <name evidence="1" type="ORF">PSAL_023580</name>
</gene>
<name>A0A418SIE6_9RHOB</name>
<evidence type="ECO:0000313" key="1">
    <source>
        <dbReference type="EMBL" id="QPM91109.1"/>
    </source>
</evidence>
<proteinExistence type="predicted"/>
<dbReference type="InterPro" id="IPR008620">
    <property type="entry name" value="FixH"/>
</dbReference>
<sequence>MDEALERSAKPGFQLKGWHVLAGFVAAFSVIIGVNIFMATQAVRTFPGLEVKNSYVASQQFDTRRVAQEALGWTIWADEQDGMVHLKITDADGTPVRARELHAVVGRATIASEDISPAFAWNGSFYEAPLELADGNWNIRMTAIAEDGTEFGQRVVLHVIR</sequence>